<accession>A0A2G0CC72</accession>
<evidence type="ECO:0000313" key="4">
    <source>
        <dbReference type="EMBL" id="PHK97589.1"/>
    </source>
</evidence>
<feature type="region of interest" description="Disordered" evidence="2">
    <location>
        <begin position="478"/>
        <end position="565"/>
    </location>
</feature>
<reference evidence="4 5" key="1">
    <citation type="submission" date="2017-10" db="EMBL/GenBank/DDBJ databases">
        <title>The draft genome sequence of Lewinella marina KCTC 32374.</title>
        <authorList>
            <person name="Wang K."/>
        </authorList>
    </citation>
    <scope>NUCLEOTIDE SEQUENCE [LARGE SCALE GENOMIC DNA]</scope>
    <source>
        <strain evidence="4 5">MKG-38</strain>
    </source>
</reference>
<dbReference type="AlphaFoldDB" id="A0A2G0CC72"/>
<organism evidence="4 5">
    <name type="scientific">Neolewinella marina</name>
    <dbReference type="NCBI Taxonomy" id="438751"/>
    <lineage>
        <taxon>Bacteria</taxon>
        <taxon>Pseudomonadati</taxon>
        <taxon>Bacteroidota</taxon>
        <taxon>Saprospiria</taxon>
        <taxon>Saprospirales</taxon>
        <taxon>Lewinellaceae</taxon>
        <taxon>Neolewinella</taxon>
    </lineage>
</organism>
<evidence type="ECO:0000256" key="2">
    <source>
        <dbReference type="SAM" id="MobiDB-lite"/>
    </source>
</evidence>
<evidence type="ECO:0000256" key="1">
    <source>
        <dbReference type="ARBA" id="ARBA00022737"/>
    </source>
</evidence>
<dbReference type="InterPro" id="IPR057078">
    <property type="entry name" value="HYR-4C"/>
</dbReference>
<keyword evidence="1" id="KW-0677">Repeat</keyword>
<dbReference type="Gene3D" id="2.60.40.10">
    <property type="entry name" value="Immunoglobulins"/>
    <property type="match status" value="1"/>
</dbReference>
<dbReference type="EMBL" id="PDLO01000008">
    <property type="protein sequence ID" value="PHK97589.1"/>
    <property type="molecule type" value="Genomic_DNA"/>
</dbReference>
<dbReference type="Pfam" id="PF23237">
    <property type="entry name" value="HYR_4C"/>
    <property type="match status" value="1"/>
</dbReference>
<feature type="domain" description="HYR" evidence="3">
    <location>
        <begin position="306"/>
        <end position="389"/>
    </location>
</feature>
<comment type="caution">
    <text evidence="4">The sequence shown here is derived from an EMBL/GenBank/DDBJ whole genome shotgun (WGS) entry which is preliminary data.</text>
</comment>
<gene>
    <name evidence="4" type="ORF">CGL56_15950</name>
</gene>
<dbReference type="Proteomes" id="UP000226437">
    <property type="component" value="Unassembled WGS sequence"/>
</dbReference>
<feature type="compositionally biased region" description="Basic and acidic residues" evidence="2">
    <location>
        <begin position="532"/>
        <end position="544"/>
    </location>
</feature>
<name>A0A2G0CC72_9BACT</name>
<dbReference type="InterPro" id="IPR013783">
    <property type="entry name" value="Ig-like_fold"/>
</dbReference>
<keyword evidence="5" id="KW-1185">Reference proteome</keyword>
<evidence type="ECO:0000259" key="3">
    <source>
        <dbReference type="PROSITE" id="PS50825"/>
    </source>
</evidence>
<feature type="non-terminal residue" evidence="4">
    <location>
        <position position="565"/>
    </location>
</feature>
<dbReference type="InterPro" id="IPR003410">
    <property type="entry name" value="HYR_dom"/>
</dbReference>
<proteinExistence type="predicted"/>
<sequence>MGLLLTAGLVAGPSFRDAPLGPTDEHPFYLTELYAVTEAPSTTAFTVPFVVSGETTTALFTCDQIACPNDYSVDCAEDADPDFNNINHVPHFENKCTPPTHLRYEDEIDYDPDNPAYGAVITRTWYGTSENGIVSSCTMQIFILDTDPPVPPAPPGDLTVECAEDVPPPEPLTAEDHCDGTIDGEVIDVKTDIKCENQYTIIRTWTFTDRLGNSSSVSQTITVEDLTPPELTVPADVSGLSCDASTSPDNTGMATATDNCGGEVFIDYTDVREDDEDGNCYIIKRVWYAKDACDNISSHPQHIEVVDNEPPVFTNCPRDMVVNHPDEIPPVPENIMAEDNCDSDVLVTYHGEETSGSCPDGEYTLTRRWTATDYCDNSTECVQVITVKTSTSHTNDCYSIDPTIEYSEKYNATRFTWKLCLIGDDCKDISNIRFSLPCELPTSDVYRAYASIRGLNAEVDCRERRRRRGNDCNHDHADHCDKEEDGDHEHSSRCTKDDDNHHDHADHCDKDEDRHHEHNSRCTKDDDDDDYADSKVGDRKSYRGDDDDDKDDDRDDKDDDDDRDD</sequence>
<feature type="compositionally biased region" description="Acidic residues" evidence="2">
    <location>
        <begin position="545"/>
        <end position="565"/>
    </location>
</feature>
<protein>
    <recommendedName>
        <fullName evidence="3">HYR domain-containing protein</fullName>
    </recommendedName>
</protein>
<evidence type="ECO:0000313" key="5">
    <source>
        <dbReference type="Proteomes" id="UP000226437"/>
    </source>
</evidence>
<dbReference type="PROSITE" id="PS50825">
    <property type="entry name" value="HYR"/>
    <property type="match status" value="1"/>
</dbReference>
<feature type="compositionally biased region" description="Basic and acidic residues" evidence="2">
    <location>
        <begin position="478"/>
        <end position="524"/>
    </location>
</feature>